<protein>
    <recommendedName>
        <fullName evidence="5">Cytochrome c domain-containing protein</fullName>
    </recommendedName>
</protein>
<proteinExistence type="predicted"/>
<dbReference type="GO" id="GO:0009055">
    <property type="term" value="F:electron transfer activity"/>
    <property type="evidence" value="ECO:0007669"/>
    <property type="project" value="InterPro"/>
</dbReference>
<evidence type="ECO:0000256" key="3">
    <source>
        <dbReference type="ARBA" id="ARBA00023004"/>
    </source>
</evidence>
<dbReference type="InterPro" id="IPR050597">
    <property type="entry name" value="Cytochrome_c_Oxidase_Subunit"/>
</dbReference>
<dbReference type="EMBL" id="UINC01203911">
    <property type="protein sequence ID" value="SVE24389.1"/>
    <property type="molecule type" value="Genomic_DNA"/>
</dbReference>
<evidence type="ECO:0000313" key="6">
    <source>
        <dbReference type="EMBL" id="SVE24389.1"/>
    </source>
</evidence>
<dbReference type="Pfam" id="PF13442">
    <property type="entry name" value="Cytochrome_CBB3"/>
    <property type="match status" value="1"/>
</dbReference>
<keyword evidence="4" id="KW-0472">Membrane</keyword>
<feature type="non-terminal residue" evidence="6">
    <location>
        <position position="1"/>
    </location>
</feature>
<dbReference type="Gene3D" id="1.10.760.10">
    <property type="entry name" value="Cytochrome c-like domain"/>
    <property type="match status" value="1"/>
</dbReference>
<evidence type="ECO:0000256" key="2">
    <source>
        <dbReference type="ARBA" id="ARBA00022723"/>
    </source>
</evidence>
<evidence type="ECO:0000256" key="1">
    <source>
        <dbReference type="ARBA" id="ARBA00022617"/>
    </source>
</evidence>
<name>A0A383BX43_9ZZZZ</name>
<dbReference type="AlphaFoldDB" id="A0A383BX43"/>
<organism evidence="6">
    <name type="scientific">marine metagenome</name>
    <dbReference type="NCBI Taxonomy" id="408172"/>
    <lineage>
        <taxon>unclassified sequences</taxon>
        <taxon>metagenomes</taxon>
        <taxon>ecological metagenomes</taxon>
    </lineage>
</organism>
<feature type="transmembrane region" description="Helical" evidence="4">
    <location>
        <begin position="12"/>
        <end position="32"/>
    </location>
</feature>
<keyword evidence="1" id="KW-0349">Heme</keyword>
<dbReference type="GO" id="GO:0020037">
    <property type="term" value="F:heme binding"/>
    <property type="evidence" value="ECO:0007669"/>
    <property type="project" value="InterPro"/>
</dbReference>
<dbReference type="InterPro" id="IPR009056">
    <property type="entry name" value="Cyt_c-like_dom"/>
</dbReference>
<evidence type="ECO:0000256" key="4">
    <source>
        <dbReference type="SAM" id="Phobius"/>
    </source>
</evidence>
<dbReference type="PROSITE" id="PS51007">
    <property type="entry name" value="CYTC"/>
    <property type="match status" value="1"/>
</dbReference>
<reference evidence="6" key="1">
    <citation type="submission" date="2018-05" db="EMBL/GenBank/DDBJ databases">
        <authorList>
            <person name="Lanie J.A."/>
            <person name="Ng W.-L."/>
            <person name="Kazmierczak K.M."/>
            <person name="Andrzejewski T.M."/>
            <person name="Davidsen T.M."/>
            <person name="Wayne K.J."/>
            <person name="Tettelin H."/>
            <person name="Glass J.I."/>
            <person name="Rusch D."/>
            <person name="Podicherti R."/>
            <person name="Tsui H.-C.T."/>
            <person name="Winkler M.E."/>
        </authorList>
    </citation>
    <scope>NUCLEOTIDE SEQUENCE</scope>
</reference>
<keyword evidence="2" id="KW-0479">Metal-binding</keyword>
<dbReference type="InterPro" id="IPR036909">
    <property type="entry name" value="Cyt_c-like_dom_sf"/>
</dbReference>
<keyword evidence="4" id="KW-1133">Transmembrane helix</keyword>
<keyword evidence="4" id="KW-0812">Transmembrane</keyword>
<dbReference type="GO" id="GO:0046872">
    <property type="term" value="F:metal ion binding"/>
    <property type="evidence" value="ECO:0007669"/>
    <property type="project" value="UniProtKB-KW"/>
</dbReference>
<sequence length="160" mass="17276">VQNLSNNWKAPLVQALVAFVLMIGISVGLTIASANAPAQAADEDFEDMENEFEGDAEAIEYGRLRFARRCAYCHGGGGMGAKGPSLTKGKFKWSRKGYTTDLVNIIMGGIPDTQMGSFARTLDGDEVLKIIAYMRQETERVRLEAIQAAAEAEKAAAEAK</sequence>
<dbReference type="PANTHER" id="PTHR33751">
    <property type="entry name" value="CBB3-TYPE CYTOCHROME C OXIDASE SUBUNIT FIXP"/>
    <property type="match status" value="1"/>
</dbReference>
<feature type="domain" description="Cytochrome c" evidence="5">
    <location>
        <begin position="57"/>
        <end position="138"/>
    </location>
</feature>
<keyword evidence="3" id="KW-0408">Iron</keyword>
<gene>
    <name evidence="6" type="ORF">METZ01_LOCUS477243</name>
</gene>
<dbReference type="SUPFAM" id="SSF46626">
    <property type="entry name" value="Cytochrome c"/>
    <property type="match status" value="1"/>
</dbReference>
<accession>A0A383BX43</accession>
<evidence type="ECO:0000259" key="5">
    <source>
        <dbReference type="PROSITE" id="PS51007"/>
    </source>
</evidence>
<dbReference type="PANTHER" id="PTHR33751:SF1">
    <property type="entry name" value="CBB3-TYPE CYTOCHROME C OXIDASE SUBUNIT FIXP"/>
    <property type="match status" value="1"/>
</dbReference>